<protein>
    <submittedName>
        <fullName evidence="3">Fibronectin-binding family protein</fullName>
    </submittedName>
</protein>
<dbReference type="CDD" id="cd16342">
    <property type="entry name" value="FusC_FusB"/>
    <property type="match status" value="1"/>
</dbReference>
<comment type="caution">
    <text evidence="3">The sequence shown here is derived from an EMBL/GenBank/DDBJ whole genome shotgun (WGS) entry which is preliminary data.</text>
</comment>
<evidence type="ECO:0000313" key="4">
    <source>
        <dbReference type="Proteomes" id="UP000182149"/>
    </source>
</evidence>
<evidence type="ECO:0000259" key="1">
    <source>
        <dbReference type="Pfam" id="PF07299"/>
    </source>
</evidence>
<dbReference type="Gene3D" id="1.20.1280.250">
    <property type="match status" value="1"/>
</dbReference>
<gene>
    <name evidence="3" type="ORF">RU93_GL000960</name>
</gene>
<feature type="domain" description="Elongation factor G-binding protein C-terminal treble-clef zinc-finger" evidence="2">
    <location>
        <begin position="103"/>
        <end position="199"/>
    </location>
</feature>
<dbReference type="EMBL" id="JXKD01000002">
    <property type="protein sequence ID" value="OJG11727.1"/>
    <property type="molecule type" value="Genomic_DNA"/>
</dbReference>
<sequence length="216" mass="24941">MAVEPFLKPYNYYFLKKQAAILAQTHRTVNAKSTIQAVQAQIFDKVKATLSELSEEEMTLVMGITEINDEQRILDRYLQRMKERVIPFKRPSDTGIKKAFPKTKKLTIPDWERLDLADYSFFAWNDPGQQSKFILYTVNNKLQGIQGQLSTEIKKGICTICHGESSVALFTVKGKANKDGHYKTKGNYICYNSDECNQKMQTFEHFMDFVTIVKEK</sequence>
<evidence type="ECO:0000259" key="2">
    <source>
        <dbReference type="Pfam" id="PF16571"/>
    </source>
</evidence>
<dbReference type="Pfam" id="PF07299">
    <property type="entry name" value="EF-G-binding_N"/>
    <property type="match status" value="1"/>
</dbReference>
<reference evidence="3 4" key="1">
    <citation type="submission" date="2014-12" db="EMBL/GenBank/DDBJ databases">
        <title>Draft genome sequences of 29 type strains of Enterococci.</title>
        <authorList>
            <person name="Zhong Z."/>
            <person name="Sun Z."/>
            <person name="Liu W."/>
            <person name="Zhang W."/>
            <person name="Zhang H."/>
        </authorList>
    </citation>
    <scope>NUCLEOTIDE SEQUENCE [LARGE SCALE GENOMIC DNA]</scope>
    <source>
        <strain evidence="3 4">DSM 17690</strain>
    </source>
</reference>
<dbReference type="OrthoDB" id="1891078at2"/>
<dbReference type="InterPro" id="IPR038344">
    <property type="entry name" value="EF-G_N_sf"/>
</dbReference>
<dbReference type="Pfam" id="PF16571">
    <property type="entry name" value="FBP_C"/>
    <property type="match status" value="1"/>
</dbReference>
<proteinExistence type="predicted"/>
<evidence type="ECO:0000313" key="3">
    <source>
        <dbReference type="EMBL" id="OJG11727.1"/>
    </source>
</evidence>
<keyword evidence="4" id="KW-1185">Reference proteome</keyword>
<dbReference type="Proteomes" id="UP000182149">
    <property type="component" value="Unassembled WGS sequence"/>
</dbReference>
<name>A0A1L8QW47_9ENTE</name>
<feature type="domain" description="Elongation factor G-binding protein N-terminal" evidence="1">
    <location>
        <begin position="6"/>
        <end position="89"/>
    </location>
</feature>
<dbReference type="AlphaFoldDB" id="A0A1L8QW47"/>
<dbReference type="InterPro" id="IPR032330">
    <property type="entry name" value="EF-G-binding_C"/>
</dbReference>
<accession>A0A1L8QW47</accession>
<organism evidence="3 4">
    <name type="scientific">Enterococcus aquimarinus</name>
    <dbReference type="NCBI Taxonomy" id="328396"/>
    <lineage>
        <taxon>Bacteria</taxon>
        <taxon>Bacillati</taxon>
        <taxon>Bacillota</taxon>
        <taxon>Bacilli</taxon>
        <taxon>Lactobacillales</taxon>
        <taxon>Enterococcaceae</taxon>
        <taxon>Enterococcus</taxon>
    </lineage>
</organism>
<dbReference type="InterPro" id="IPR010841">
    <property type="entry name" value="EF-G-binding_N"/>
</dbReference>
<dbReference type="STRING" id="328396.RU93_GL000960"/>